<protein>
    <submittedName>
        <fullName evidence="2">Retrotransposon protein, putative, Ty3-gypsy subclass</fullName>
    </submittedName>
</protein>
<comment type="caution">
    <text evidence="2">The sequence shown here is derived from an EMBL/GenBank/DDBJ whole genome shotgun (WGS) entry which is preliminary data.</text>
</comment>
<reference evidence="2" key="1">
    <citation type="journal article" date="2019" name="Sci. Rep.">
        <title>Draft genome of Tanacetum cinerariifolium, the natural source of mosquito coil.</title>
        <authorList>
            <person name="Yamashiro T."/>
            <person name="Shiraishi A."/>
            <person name="Satake H."/>
            <person name="Nakayama K."/>
        </authorList>
    </citation>
    <scope>NUCLEOTIDE SEQUENCE</scope>
</reference>
<evidence type="ECO:0000313" key="2">
    <source>
        <dbReference type="EMBL" id="GFD12124.1"/>
    </source>
</evidence>
<dbReference type="Gene3D" id="1.10.340.70">
    <property type="match status" value="1"/>
</dbReference>
<evidence type="ECO:0000259" key="1">
    <source>
        <dbReference type="Pfam" id="PF17921"/>
    </source>
</evidence>
<organism evidence="2">
    <name type="scientific">Tanacetum cinerariifolium</name>
    <name type="common">Dalmatian daisy</name>
    <name type="synonym">Chrysanthemum cinerariifolium</name>
    <dbReference type="NCBI Taxonomy" id="118510"/>
    <lineage>
        <taxon>Eukaryota</taxon>
        <taxon>Viridiplantae</taxon>
        <taxon>Streptophyta</taxon>
        <taxon>Embryophyta</taxon>
        <taxon>Tracheophyta</taxon>
        <taxon>Spermatophyta</taxon>
        <taxon>Magnoliopsida</taxon>
        <taxon>eudicotyledons</taxon>
        <taxon>Gunneridae</taxon>
        <taxon>Pentapetalae</taxon>
        <taxon>asterids</taxon>
        <taxon>campanulids</taxon>
        <taxon>Asterales</taxon>
        <taxon>Asteraceae</taxon>
        <taxon>Asteroideae</taxon>
        <taxon>Anthemideae</taxon>
        <taxon>Anthemidinae</taxon>
        <taxon>Tanacetum</taxon>
    </lineage>
</organism>
<proteinExistence type="predicted"/>
<feature type="non-terminal residue" evidence="2">
    <location>
        <position position="206"/>
    </location>
</feature>
<dbReference type="EMBL" id="BKCJ011263584">
    <property type="protein sequence ID" value="GFD12124.1"/>
    <property type="molecule type" value="Genomic_DNA"/>
</dbReference>
<dbReference type="AlphaFoldDB" id="A0A699TWS0"/>
<dbReference type="InterPro" id="IPR041588">
    <property type="entry name" value="Integrase_H2C2"/>
</dbReference>
<dbReference type="InterPro" id="IPR050951">
    <property type="entry name" value="Retrovirus_Pol_polyprotein"/>
</dbReference>
<dbReference type="PANTHER" id="PTHR37984">
    <property type="entry name" value="PROTEIN CBG26694"/>
    <property type="match status" value="1"/>
</dbReference>
<gene>
    <name evidence="2" type="ORF">Tci_884093</name>
</gene>
<dbReference type="FunFam" id="1.10.340.70:FF:000001">
    <property type="entry name" value="Retrovirus-related Pol polyprotein from transposon gypsy-like Protein"/>
    <property type="match status" value="1"/>
</dbReference>
<dbReference type="Pfam" id="PF17921">
    <property type="entry name" value="Integrase_H2C2"/>
    <property type="match status" value="1"/>
</dbReference>
<accession>A0A699TWS0</accession>
<feature type="domain" description="Integrase zinc-binding" evidence="1">
    <location>
        <begin position="126"/>
        <end position="181"/>
    </location>
</feature>
<sequence length="206" mass="24037">MRQRRWLELLKDYNVNIQYHPGKANVVANALSRKIFRTMACLKIQPEIIKDLELVEVKLIVHGSEGYIASLKIEPNLILKIKEAQKEDGELWSVVRNMKKGKQEEFWVHEHGVIWYGNRLCVPNVSSLREAVLSEAHSSPYSIHPGSTKMYRDLKRNFWWNGMKQDVARFVAKCLTCQQVRIEHQCASGLLQPLDIPIWKWDQISM</sequence>
<dbReference type="PANTHER" id="PTHR37984:SF5">
    <property type="entry name" value="PROTEIN NYNRIN-LIKE"/>
    <property type="match status" value="1"/>
</dbReference>
<name>A0A699TWS0_TANCI</name>